<organism evidence="2 3">
    <name type="scientific">Micromonospora olivasterospora</name>
    <dbReference type="NCBI Taxonomy" id="1880"/>
    <lineage>
        <taxon>Bacteria</taxon>
        <taxon>Bacillati</taxon>
        <taxon>Actinomycetota</taxon>
        <taxon>Actinomycetes</taxon>
        <taxon>Micromonosporales</taxon>
        <taxon>Micromonosporaceae</taxon>
        <taxon>Micromonospora</taxon>
    </lineage>
</organism>
<feature type="compositionally biased region" description="Low complexity" evidence="1">
    <location>
        <begin position="396"/>
        <end position="406"/>
    </location>
</feature>
<gene>
    <name evidence="2" type="ORF">JD77_00326</name>
</gene>
<reference evidence="2 3" key="1">
    <citation type="submission" date="2019-07" db="EMBL/GenBank/DDBJ databases">
        <title>R&amp;d 2014.</title>
        <authorList>
            <person name="Klenk H.-P."/>
        </authorList>
    </citation>
    <scope>NUCLEOTIDE SEQUENCE [LARGE SCALE GENOMIC DNA]</scope>
    <source>
        <strain evidence="2 3">DSM 43868</strain>
    </source>
</reference>
<keyword evidence="3" id="KW-1185">Reference proteome</keyword>
<protein>
    <submittedName>
        <fullName evidence="2">Uncharacterized protein</fullName>
    </submittedName>
</protein>
<proteinExistence type="predicted"/>
<feature type="compositionally biased region" description="Low complexity" evidence="1">
    <location>
        <begin position="326"/>
        <end position="346"/>
    </location>
</feature>
<feature type="region of interest" description="Disordered" evidence="1">
    <location>
        <begin position="112"/>
        <end position="182"/>
    </location>
</feature>
<feature type="compositionally biased region" description="Polar residues" evidence="1">
    <location>
        <begin position="119"/>
        <end position="131"/>
    </location>
</feature>
<dbReference type="AlphaFoldDB" id="A0A562I307"/>
<sequence length="406" mass="40311">MNGLGPLPGRAPAGPSRLLWDGPPWGWSVAGAWDLPAPAGACLRPSGAAIPVACWTVAGRPGYVPAVAGRPPGGASRAPSPRVRQFTGTVGRASAAGAGSVGAGGTSVSRVSWRSASSGTRRWTSVGTGSRATDVPGVTAEPEPSRVAGPAPATAVSPAGADPAPKRAGGPGPVPPEAVVSPEKWGVGGASARRGEIVVPGPGAVPDISGVRHQSRWTTGPVGSPAVLRPPIDGRAVEVRTGTRGGTDAARCGPPTGATGDVRSPDGRPGRGRRPAARVTVAGPLDRRPELGPGTGRPGGAAMWRLAVHRPGGRPPASLSRRGELVAPGVPRAAARRPAAAVPGRHGPVGGVSGTNRSARSRPTGLPGRRGATRRTGAWASPVRGAASADRRVGRPGRCGPGRRSG</sequence>
<comment type="caution">
    <text evidence="2">The sequence shown here is derived from an EMBL/GenBank/DDBJ whole genome shotgun (WGS) entry which is preliminary data.</text>
</comment>
<feature type="compositionally biased region" description="Low complexity" evidence="1">
    <location>
        <begin position="362"/>
        <end position="378"/>
    </location>
</feature>
<evidence type="ECO:0000313" key="3">
    <source>
        <dbReference type="Proteomes" id="UP000319825"/>
    </source>
</evidence>
<accession>A0A562I307</accession>
<feature type="region of interest" description="Disordered" evidence="1">
    <location>
        <begin position="241"/>
        <end position="406"/>
    </location>
</feature>
<dbReference type="Proteomes" id="UP000319825">
    <property type="component" value="Unassembled WGS sequence"/>
</dbReference>
<name>A0A562I307_MICOL</name>
<evidence type="ECO:0000313" key="2">
    <source>
        <dbReference type="EMBL" id="TWH65390.1"/>
    </source>
</evidence>
<evidence type="ECO:0000256" key="1">
    <source>
        <dbReference type="SAM" id="MobiDB-lite"/>
    </source>
</evidence>
<dbReference type="EMBL" id="VLKE01000001">
    <property type="protein sequence ID" value="TWH65390.1"/>
    <property type="molecule type" value="Genomic_DNA"/>
</dbReference>